<dbReference type="Gene3D" id="3.30.1950.10">
    <property type="entry name" value="wza like domain"/>
    <property type="match status" value="1"/>
</dbReference>
<keyword evidence="13" id="KW-0998">Cell outer membrane</keyword>
<keyword evidence="19" id="KW-1185">Reference proteome</keyword>
<accession>A0A1I2ADN4</accession>
<keyword evidence="5" id="KW-0762">Sugar transport</keyword>
<dbReference type="RefSeq" id="WP_093917830.1">
    <property type="nucleotide sequence ID" value="NZ_FONW01000001.1"/>
</dbReference>
<evidence type="ECO:0000256" key="5">
    <source>
        <dbReference type="ARBA" id="ARBA00022597"/>
    </source>
</evidence>
<evidence type="ECO:0000256" key="9">
    <source>
        <dbReference type="ARBA" id="ARBA00023065"/>
    </source>
</evidence>
<gene>
    <name evidence="18" type="ORF">SAMN05216283_10168</name>
</gene>
<feature type="domain" description="SLBB" evidence="17">
    <location>
        <begin position="150"/>
        <end position="229"/>
    </location>
</feature>
<evidence type="ECO:0000256" key="10">
    <source>
        <dbReference type="ARBA" id="ARBA00023114"/>
    </source>
</evidence>
<evidence type="ECO:0000256" key="2">
    <source>
        <dbReference type="ARBA" id="ARBA00009450"/>
    </source>
</evidence>
<evidence type="ECO:0000256" key="6">
    <source>
        <dbReference type="ARBA" id="ARBA00022692"/>
    </source>
</evidence>
<name>A0A1I2ADN4_9BACT</name>
<dbReference type="Pfam" id="PF22461">
    <property type="entry name" value="SLBB_2"/>
    <property type="match status" value="1"/>
</dbReference>
<keyword evidence="11 15" id="KW-0472">Membrane</keyword>
<evidence type="ECO:0000313" key="19">
    <source>
        <dbReference type="Proteomes" id="UP000198964"/>
    </source>
</evidence>
<evidence type="ECO:0000256" key="13">
    <source>
        <dbReference type="ARBA" id="ARBA00023237"/>
    </source>
</evidence>
<dbReference type="Proteomes" id="UP000198964">
    <property type="component" value="Unassembled WGS sequence"/>
</dbReference>
<dbReference type="GO" id="GO:0046930">
    <property type="term" value="C:pore complex"/>
    <property type="evidence" value="ECO:0007669"/>
    <property type="project" value="UniProtKB-KW"/>
</dbReference>
<feature type="domain" description="Polysaccharide export protein N-terminal" evidence="16">
    <location>
        <begin position="47"/>
        <end position="146"/>
    </location>
</feature>
<sequence length="263" mass="29426">MILSGKKSRNAWVLLVLTVLLSSCVSKRNSYFLRDFQEAVDASLVQKADKDYMIQTNDNLYVSVKTINPEVNAMFAQSEGTVGSGTLYSSQVGQHIYGYQVDSRGEITLPIIGPVQVAGRTLKQAKEQIQVRADEYVKDSDIQVRLLNFKVSVLGEVRAPGVYYNYNNTLTLLEAIGMANGTTDYAKIKDVLVVRQGKDAVKPYHLDLTKKNIMASEAFYLQPDDVIFVRPQKLKNVKLNASYYTIGISSLTTIMLIINFFWG</sequence>
<keyword evidence="6 15" id="KW-0812">Transmembrane</keyword>
<comment type="similarity">
    <text evidence="2">Belongs to the BexD/CtrA/VexA family.</text>
</comment>
<comment type="subcellular location">
    <subcellularLocation>
        <location evidence="1">Cell outer membrane</location>
        <topology evidence="1">Multi-pass membrane protein</topology>
    </subcellularLocation>
</comment>
<dbReference type="GO" id="GO:0015159">
    <property type="term" value="F:polysaccharide transmembrane transporter activity"/>
    <property type="evidence" value="ECO:0007669"/>
    <property type="project" value="InterPro"/>
</dbReference>
<dbReference type="PANTHER" id="PTHR33619:SF3">
    <property type="entry name" value="POLYSACCHARIDE EXPORT PROTEIN GFCE-RELATED"/>
    <property type="match status" value="1"/>
</dbReference>
<evidence type="ECO:0000259" key="16">
    <source>
        <dbReference type="Pfam" id="PF02563"/>
    </source>
</evidence>
<protein>
    <submittedName>
        <fullName evidence="18">Polysaccharide export outer membrane protein</fullName>
    </submittedName>
</protein>
<dbReference type="GO" id="GO:0015288">
    <property type="term" value="F:porin activity"/>
    <property type="evidence" value="ECO:0007669"/>
    <property type="project" value="UniProtKB-KW"/>
</dbReference>
<dbReference type="AlphaFoldDB" id="A0A1I2ADN4"/>
<evidence type="ECO:0000256" key="11">
    <source>
        <dbReference type="ARBA" id="ARBA00023136"/>
    </source>
</evidence>
<proteinExistence type="inferred from homology"/>
<dbReference type="InterPro" id="IPR003715">
    <property type="entry name" value="Poly_export_N"/>
</dbReference>
<dbReference type="EMBL" id="FONW01000001">
    <property type="protein sequence ID" value="SFE40940.1"/>
    <property type="molecule type" value="Genomic_DNA"/>
</dbReference>
<evidence type="ECO:0000313" key="18">
    <source>
        <dbReference type="EMBL" id="SFE40940.1"/>
    </source>
</evidence>
<keyword evidence="7" id="KW-0732">Signal</keyword>
<organism evidence="18 19">
    <name type="scientific">Sunxiuqinia elliptica</name>
    <dbReference type="NCBI Taxonomy" id="655355"/>
    <lineage>
        <taxon>Bacteria</taxon>
        <taxon>Pseudomonadati</taxon>
        <taxon>Bacteroidota</taxon>
        <taxon>Bacteroidia</taxon>
        <taxon>Marinilabiliales</taxon>
        <taxon>Prolixibacteraceae</taxon>
        <taxon>Sunxiuqinia</taxon>
    </lineage>
</organism>
<reference evidence="18 19" key="1">
    <citation type="submission" date="2016-10" db="EMBL/GenBank/DDBJ databases">
        <authorList>
            <person name="de Groot N.N."/>
        </authorList>
    </citation>
    <scope>NUCLEOTIDE SEQUENCE [LARGE SCALE GENOMIC DNA]</scope>
    <source>
        <strain evidence="18 19">CGMCC 1.9156</strain>
    </source>
</reference>
<dbReference type="Gene3D" id="3.10.560.10">
    <property type="entry name" value="Outer membrane lipoprotein wza domain like"/>
    <property type="match status" value="1"/>
</dbReference>
<dbReference type="PANTHER" id="PTHR33619">
    <property type="entry name" value="POLYSACCHARIDE EXPORT PROTEIN GFCE-RELATED"/>
    <property type="match status" value="1"/>
</dbReference>
<evidence type="ECO:0000256" key="3">
    <source>
        <dbReference type="ARBA" id="ARBA00022448"/>
    </source>
</evidence>
<dbReference type="InterPro" id="IPR049712">
    <property type="entry name" value="Poly_export"/>
</dbReference>
<dbReference type="GO" id="GO:0006811">
    <property type="term" value="P:monoatomic ion transport"/>
    <property type="evidence" value="ECO:0007669"/>
    <property type="project" value="UniProtKB-KW"/>
</dbReference>
<keyword evidence="3" id="KW-0813">Transport</keyword>
<evidence type="ECO:0000256" key="1">
    <source>
        <dbReference type="ARBA" id="ARBA00004571"/>
    </source>
</evidence>
<keyword evidence="4" id="KW-1134">Transmembrane beta strand</keyword>
<evidence type="ECO:0000259" key="17">
    <source>
        <dbReference type="Pfam" id="PF22461"/>
    </source>
</evidence>
<evidence type="ECO:0000256" key="8">
    <source>
        <dbReference type="ARBA" id="ARBA00023047"/>
    </source>
</evidence>
<keyword evidence="8" id="KW-0625">Polysaccharide transport</keyword>
<keyword evidence="12" id="KW-0564">Palmitate</keyword>
<keyword evidence="14" id="KW-0449">Lipoprotein</keyword>
<evidence type="ECO:0000256" key="15">
    <source>
        <dbReference type="SAM" id="Phobius"/>
    </source>
</evidence>
<evidence type="ECO:0000256" key="4">
    <source>
        <dbReference type="ARBA" id="ARBA00022452"/>
    </source>
</evidence>
<dbReference type="PROSITE" id="PS51257">
    <property type="entry name" value="PROKAR_LIPOPROTEIN"/>
    <property type="match status" value="1"/>
</dbReference>
<keyword evidence="15" id="KW-1133">Transmembrane helix</keyword>
<evidence type="ECO:0000256" key="12">
    <source>
        <dbReference type="ARBA" id="ARBA00023139"/>
    </source>
</evidence>
<keyword evidence="9" id="KW-0406">Ion transport</keyword>
<feature type="transmembrane region" description="Helical" evidence="15">
    <location>
        <begin position="241"/>
        <end position="262"/>
    </location>
</feature>
<dbReference type="Pfam" id="PF02563">
    <property type="entry name" value="Poly_export"/>
    <property type="match status" value="1"/>
</dbReference>
<dbReference type="InterPro" id="IPR054765">
    <property type="entry name" value="SLBB_dom"/>
</dbReference>
<dbReference type="STRING" id="655355.SAMN05216283_10168"/>
<keyword evidence="10" id="KW-0626">Porin</keyword>
<evidence type="ECO:0000256" key="7">
    <source>
        <dbReference type="ARBA" id="ARBA00022729"/>
    </source>
</evidence>
<evidence type="ECO:0000256" key="14">
    <source>
        <dbReference type="ARBA" id="ARBA00023288"/>
    </source>
</evidence>
<dbReference type="GO" id="GO:0009279">
    <property type="term" value="C:cell outer membrane"/>
    <property type="evidence" value="ECO:0007669"/>
    <property type="project" value="UniProtKB-SubCell"/>
</dbReference>